<dbReference type="AlphaFoldDB" id="A0A4R5ARX4"/>
<organism evidence="2 3">
    <name type="scientific">Flavobacterium caseinilyticum</name>
    <dbReference type="NCBI Taxonomy" id="2541732"/>
    <lineage>
        <taxon>Bacteria</taxon>
        <taxon>Pseudomonadati</taxon>
        <taxon>Bacteroidota</taxon>
        <taxon>Flavobacteriia</taxon>
        <taxon>Flavobacteriales</taxon>
        <taxon>Flavobacteriaceae</taxon>
        <taxon>Flavobacterium</taxon>
    </lineage>
</organism>
<proteinExistence type="predicted"/>
<dbReference type="Proteomes" id="UP000295278">
    <property type="component" value="Unassembled WGS sequence"/>
</dbReference>
<dbReference type="InterPro" id="IPR025824">
    <property type="entry name" value="OB-fold_nuc-bd_dom"/>
</dbReference>
<comment type="caution">
    <text evidence="2">The sequence shown here is derived from an EMBL/GenBank/DDBJ whole genome shotgun (WGS) entry which is preliminary data.</text>
</comment>
<feature type="domain" description="OB-fold nucleic acid binding" evidence="1">
    <location>
        <begin position="12"/>
        <end position="117"/>
    </location>
</feature>
<dbReference type="PANTHER" id="PTHR30008">
    <property type="entry name" value="EXODEOXYRIBONUCLEASE 7 LARGE SUBUNIT"/>
    <property type="match status" value="1"/>
</dbReference>
<dbReference type="Pfam" id="PF13742">
    <property type="entry name" value="tRNA_anti_2"/>
    <property type="match status" value="1"/>
</dbReference>
<dbReference type="GO" id="GO:0008855">
    <property type="term" value="F:exodeoxyribonuclease VII activity"/>
    <property type="evidence" value="ECO:0007669"/>
    <property type="project" value="InterPro"/>
</dbReference>
<dbReference type="GO" id="GO:0003676">
    <property type="term" value="F:nucleic acid binding"/>
    <property type="evidence" value="ECO:0007669"/>
    <property type="project" value="InterPro"/>
</dbReference>
<evidence type="ECO:0000313" key="3">
    <source>
        <dbReference type="Proteomes" id="UP000295278"/>
    </source>
</evidence>
<reference evidence="2 3" key="1">
    <citation type="submission" date="2019-03" db="EMBL/GenBank/DDBJ databases">
        <title>Flavobacterium AT-3-2 sp. nov., isolated from arctic soil.</title>
        <authorList>
            <person name="Chaudhary D.K."/>
        </authorList>
    </citation>
    <scope>NUCLEOTIDE SEQUENCE [LARGE SCALE GENOMIC DNA]</scope>
    <source>
        <strain evidence="2 3">AT-3-2</strain>
    </source>
</reference>
<dbReference type="PANTHER" id="PTHR30008:SF0">
    <property type="entry name" value="EXODEOXYRIBONUCLEASE 7 LARGE SUBUNIT"/>
    <property type="match status" value="1"/>
</dbReference>
<dbReference type="RefSeq" id="WP_131910436.1">
    <property type="nucleotide sequence ID" value="NZ_SMFM01000008.1"/>
</dbReference>
<dbReference type="GO" id="GO:0009318">
    <property type="term" value="C:exodeoxyribonuclease VII complex"/>
    <property type="evidence" value="ECO:0007669"/>
    <property type="project" value="InterPro"/>
</dbReference>
<gene>
    <name evidence="2" type="ORF">E0F89_14185</name>
</gene>
<sequence>MPEKINDKTIFSLLDVTNSIKKTLEERYKSAFWIKAEMNKLNHYSQSGHSFPEIIEKVNGKIIAQIKATLRREDYQNINRNFLQILKEPLKDGIKILFLAKIAFDPAFGLSLQIVDIDPQYTLGDLENQKRETIKKLQLEDIYEKIKS</sequence>
<protein>
    <recommendedName>
        <fullName evidence="1">OB-fold nucleic acid binding domain-containing protein</fullName>
    </recommendedName>
</protein>
<name>A0A4R5ARX4_9FLAO</name>
<dbReference type="OrthoDB" id="9802795at2"/>
<accession>A0A4R5ARX4</accession>
<keyword evidence="3" id="KW-1185">Reference proteome</keyword>
<dbReference type="InterPro" id="IPR003753">
    <property type="entry name" value="Exonuc_VII_L"/>
</dbReference>
<dbReference type="EMBL" id="SMFM01000008">
    <property type="protein sequence ID" value="TDD74650.1"/>
    <property type="molecule type" value="Genomic_DNA"/>
</dbReference>
<evidence type="ECO:0000259" key="1">
    <source>
        <dbReference type="Pfam" id="PF13742"/>
    </source>
</evidence>
<dbReference type="GO" id="GO:0006308">
    <property type="term" value="P:DNA catabolic process"/>
    <property type="evidence" value="ECO:0007669"/>
    <property type="project" value="InterPro"/>
</dbReference>
<evidence type="ECO:0000313" key="2">
    <source>
        <dbReference type="EMBL" id="TDD74650.1"/>
    </source>
</evidence>